<dbReference type="InterPro" id="IPR035093">
    <property type="entry name" value="RelE/ParE_toxin_dom_sf"/>
</dbReference>
<evidence type="ECO:0000313" key="2">
    <source>
        <dbReference type="EMBL" id="KGO92089.1"/>
    </source>
</evidence>
<gene>
    <name evidence="2" type="ORF">Q766_14445</name>
</gene>
<dbReference type="Gene3D" id="3.30.2310.20">
    <property type="entry name" value="RelE-like"/>
    <property type="match status" value="1"/>
</dbReference>
<protein>
    <submittedName>
        <fullName evidence="2">Plasmid stabilization system</fullName>
    </submittedName>
</protein>
<sequence>MMIDIEIRKAADLEITEAYLYYEEQQNGLGERFLDSLEIYFERIKKYPEHYQIKRSPYREALISKFPFLIIYQFTGNKIIVFSVFNTNRDWVKKPK</sequence>
<dbReference type="EMBL" id="JRLY01000012">
    <property type="protein sequence ID" value="KGO92089.1"/>
    <property type="molecule type" value="Genomic_DNA"/>
</dbReference>
<keyword evidence="3" id="KW-1185">Reference proteome</keyword>
<dbReference type="AlphaFoldDB" id="A0A0A2MIG8"/>
<dbReference type="Pfam" id="PF05016">
    <property type="entry name" value="ParE_toxin"/>
    <property type="match status" value="1"/>
</dbReference>
<evidence type="ECO:0000256" key="1">
    <source>
        <dbReference type="ARBA" id="ARBA00022649"/>
    </source>
</evidence>
<dbReference type="InterPro" id="IPR007712">
    <property type="entry name" value="RelE/ParE_toxin"/>
</dbReference>
<keyword evidence="1" id="KW-1277">Toxin-antitoxin system</keyword>
<proteinExistence type="predicted"/>
<name>A0A0A2MIG8_9FLAO</name>
<accession>A0A0A2MIG8</accession>
<reference evidence="2 3" key="1">
    <citation type="submission" date="2013-09" db="EMBL/GenBank/DDBJ databases">
        <authorList>
            <person name="Zeng Z."/>
            <person name="Chen C."/>
        </authorList>
    </citation>
    <scope>NUCLEOTIDE SEQUENCE [LARGE SCALE GENOMIC DNA]</scope>
    <source>
        <strain evidence="2 3">WB 4.1-42</strain>
    </source>
</reference>
<dbReference type="Proteomes" id="UP000030111">
    <property type="component" value="Unassembled WGS sequence"/>
</dbReference>
<evidence type="ECO:0000313" key="3">
    <source>
        <dbReference type="Proteomes" id="UP000030111"/>
    </source>
</evidence>
<comment type="caution">
    <text evidence="2">The sequence shown here is derived from an EMBL/GenBank/DDBJ whole genome shotgun (WGS) entry which is preliminary data.</text>
</comment>
<dbReference type="STRING" id="1121898.GCA_000422725_03329"/>
<dbReference type="eggNOG" id="COG3668">
    <property type="taxonomic scope" value="Bacteria"/>
</dbReference>
<organism evidence="2 3">
    <name type="scientific">Flavobacterium subsaxonicum WB 4.1-42 = DSM 21790</name>
    <dbReference type="NCBI Taxonomy" id="1121898"/>
    <lineage>
        <taxon>Bacteria</taxon>
        <taxon>Pseudomonadati</taxon>
        <taxon>Bacteroidota</taxon>
        <taxon>Flavobacteriia</taxon>
        <taxon>Flavobacteriales</taxon>
        <taxon>Flavobacteriaceae</taxon>
        <taxon>Flavobacterium</taxon>
    </lineage>
</organism>